<protein>
    <recommendedName>
        <fullName evidence="1">F-box domain-containing protein</fullName>
    </recommendedName>
</protein>
<name>A0A8H3E733_9AGAM</name>
<organism evidence="2 3">
    <name type="scientific">Rhizoctonia solani</name>
    <dbReference type="NCBI Taxonomy" id="456999"/>
    <lineage>
        <taxon>Eukaryota</taxon>
        <taxon>Fungi</taxon>
        <taxon>Dikarya</taxon>
        <taxon>Basidiomycota</taxon>
        <taxon>Agaricomycotina</taxon>
        <taxon>Agaricomycetes</taxon>
        <taxon>Cantharellales</taxon>
        <taxon>Ceratobasidiaceae</taxon>
        <taxon>Rhizoctonia</taxon>
    </lineage>
</organism>
<dbReference type="EMBL" id="CAJNJQ010005192">
    <property type="protein sequence ID" value="CAE7216987.1"/>
    <property type="molecule type" value="Genomic_DNA"/>
</dbReference>
<dbReference type="InterPro" id="IPR001810">
    <property type="entry name" value="F-box_dom"/>
</dbReference>
<evidence type="ECO:0000259" key="1">
    <source>
        <dbReference type="PROSITE" id="PS50181"/>
    </source>
</evidence>
<dbReference type="Pfam" id="PF12937">
    <property type="entry name" value="F-box-like"/>
    <property type="match status" value="1"/>
</dbReference>
<gene>
    <name evidence="2" type="ORF">RDB_LOCUS161308</name>
</gene>
<sequence>MFDELRNASNQLEEALDRYVRICSSIRDLCFQGLGTAPQDIISHHIEQVEKELGLAEKYDAKIQLAKTAIKVTRNYAFKSTSIINHLPDELLNRIFHMTFAVDSQSAVCVALVCSRWRSVALRDPSLWSSVDLYPNFSKWFYPTLGCANLHISRSGSLPLDIYILSPDTKNGKYCDYLMKDVCRLAAPRMKSLCLDWEGFGRDELRASRHVALTKLFSGCSPGMFTKLVTRSDDFCFFGPKHQPTSMHWGINLGMEESQFEAVFTPVTILNLTGLYPPWTSRAYHGLVELRLVASMTDSNDSIRESELINILRSSPELRVLKIGLQVTNRAGESSGILVSLPNLQVLELDVIGASGGAYYLGLVHFLTLGRRPLDLTVYCYEQQLTRLSEGRTKAFLLRSNITRFRADEIPNPFEYLPLMPHLKVLILTDGFGSPTTSRVTDVIESPASDQRESSFITYPKLEICVVLRYSLSLDEFRSIMQQCQIQTLIIHASKFHRGTDRQMVALEVVKGELLGICSDVVITETIPEFVEHGNFFLDIGEL</sequence>
<accession>A0A8H3E733</accession>
<dbReference type="Proteomes" id="UP000663827">
    <property type="component" value="Unassembled WGS sequence"/>
</dbReference>
<dbReference type="AlphaFoldDB" id="A0A8H3E733"/>
<evidence type="ECO:0000313" key="2">
    <source>
        <dbReference type="EMBL" id="CAE7216987.1"/>
    </source>
</evidence>
<dbReference type="InterPro" id="IPR036047">
    <property type="entry name" value="F-box-like_dom_sf"/>
</dbReference>
<dbReference type="SUPFAM" id="SSF81383">
    <property type="entry name" value="F-box domain"/>
    <property type="match status" value="1"/>
</dbReference>
<reference evidence="2" key="1">
    <citation type="submission" date="2021-01" db="EMBL/GenBank/DDBJ databases">
        <authorList>
            <person name="Kaushik A."/>
        </authorList>
    </citation>
    <scope>NUCLEOTIDE SEQUENCE</scope>
    <source>
        <strain evidence="2">AG5</strain>
    </source>
</reference>
<feature type="domain" description="F-box" evidence="1">
    <location>
        <begin position="81"/>
        <end position="131"/>
    </location>
</feature>
<dbReference type="Gene3D" id="1.20.1280.50">
    <property type="match status" value="1"/>
</dbReference>
<comment type="caution">
    <text evidence="2">The sequence shown here is derived from an EMBL/GenBank/DDBJ whole genome shotgun (WGS) entry which is preliminary data.</text>
</comment>
<dbReference type="PROSITE" id="PS50181">
    <property type="entry name" value="FBOX"/>
    <property type="match status" value="1"/>
</dbReference>
<evidence type="ECO:0000313" key="3">
    <source>
        <dbReference type="Proteomes" id="UP000663827"/>
    </source>
</evidence>
<proteinExistence type="predicted"/>